<dbReference type="EMBL" id="SPMZ01000016">
    <property type="protein sequence ID" value="NMQ18760.1"/>
    <property type="molecule type" value="Genomic_DNA"/>
</dbReference>
<proteinExistence type="predicted"/>
<feature type="transmembrane region" description="Helical" evidence="2">
    <location>
        <begin position="33"/>
        <end position="49"/>
    </location>
</feature>
<gene>
    <name evidence="3" type="ORF">E4P82_05810</name>
</gene>
<evidence type="ECO:0000256" key="2">
    <source>
        <dbReference type="SAM" id="Phobius"/>
    </source>
</evidence>
<sequence length="126" mass="13871">MGRETAILQRPPPTPRTLKPCPLTMRQQSREHIVILFVGGVLALNYPLLDLFDRAWAPFGIPLLYCYLYLAWLIIIVLLIVVVEHSEIREPGEPPKPLSAPPKDTPSSNAAAHARDSGGGEMKGPP</sequence>
<keyword evidence="4" id="KW-1185">Reference proteome</keyword>
<feature type="region of interest" description="Disordered" evidence="1">
    <location>
        <begin position="89"/>
        <end position="126"/>
    </location>
</feature>
<reference evidence="3 4" key="1">
    <citation type="submission" date="2019-03" db="EMBL/GenBank/DDBJ databases">
        <title>Metabolic reconstructions from genomes of highly enriched 'Candidatus Accumulibacter' and 'Candidatus Competibacter' bioreactor populations.</title>
        <authorList>
            <person name="Annavajhala M.K."/>
            <person name="Welles L."/>
            <person name="Abbas B."/>
            <person name="Sorokin D."/>
            <person name="Park H."/>
            <person name="Van Loosdrecht M."/>
            <person name="Chandran K."/>
        </authorList>
    </citation>
    <scope>NUCLEOTIDE SEQUENCE [LARGE SCALE GENOMIC DNA]</scope>
    <source>
        <strain evidence="3 4">SBR_G</strain>
    </source>
</reference>
<keyword evidence="2" id="KW-0812">Transmembrane</keyword>
<comment type="caution">
    <text evidence="3">The sequence shown here is derived from an EMBL/GenBank/DDBJ whole genome shotgun (WGS) entry which is preliminary data.</text>
</comment>
<accession>A0ABX1THA6</accession>
<feature type="transmembrane region" description="Helical" evidence="2">
    <location>
        <begin position="61"/>
        <end position="83"/>
    </location>
</feature>
<evidence type="ECO:0008006" key="5">
    <source>
        <dbReference type="Google" id="ProtNLM"/>
    </source>
</evidence>
<organism evidence="3 4">
    <name type="scientific">Candidatus Competibacter phosphatis</name>
    <dbReference type="NCBI Taxonomy" id="221280"/>
    <lineage>
        <taxon>Bacteria</taxon>
        <taxon>Pseudomonadati</taxon>
        <taxon>Pseudomonadota</taxon>
        <taxon>Gammaproteobacteria</taxon>
        <taxon>Candidatus Competibacteraceae</taxon>
        <taxon>Candidatus Competibacter</taxon>
    </lineage>
</organism>
<dbReference type="Proteomes" id="UP000760480">
    <property type="component" value="Unassembled WGS sequence"/>
</dbReference>
<evidence type="ECO:0000256" key="1">
    <source>
        <dbReference type="SAM" id="MobiDB-lite"/>
    </source>
</evidence>
<keyword evidence="2" id="KW-1133">Transmembrane helix</keyword>
<name>A0ABX1THA6_9GAMM</name>
<keyword evidence="2" id="KW-0472">Membrane</keyword>
<evidence type="ECO:0000313" key="3">
    <source>
        <dbReference type="EMBL" id="NMQ18760.1"/>
    </source>
</evidence>
<dbReference type="RefSeq" id="WP_169247942.1">
    <property type="nucleotide sequence ID" value="NZ_SPMZ01000016.1"/>
</dbReference>
<feature type="compositionally biased region" description="Pro residues" evidence="1">
    <location>
        <begin position="94"/>
        <end position="104"/>
    </location>
</feature>
<protein>
    <recommendedName>
        <fullName evidence="5">DUF3311 domain-containing protein</fullName>
    </recommendedName>
</protein>
<evidence type="ECO:0000313" key="4">
    <source>
        <dbReference type="Proteomes" id="UP000760480"/>
    </source>
</evidence>